<keyword evidence="2" id="KW-1185">Reference proteome</keyword>
<gene>
    <name evidence="1" type="ORF">GBAR_LOCUS11247</name>
</gene>
<dbReference type="EMBL" id="CASHTH010001697">
    <property type="protein sequence ID" value="CAI8018541.1"/>
    <property type="molecule type" value="Genomic_DNA"/>
</dbReference>
<proteinExistence type="predicted"/>
<dbReference type="Proteomes" id="UP001174909">
    <property type="component" value="Unassembled WGS sequence"/>
</dbReference>
<evidence type="ECO:0000313" key="1">
    <source>
        <dbReference type="EMBL" id="CAI8018541.1"/>
    </source>
</evidence>
<evidence type="ECO:0000313" key="2">
    <source>
        <dbReference type="Proteomes" id="UP001174909"/>
    </source>
</evidence>
<protein>
    <submittedName>
        <fullName evidence="1">Uncharacterized protein</fullName>
    </submittedName>
</protein>
<name>A0AA35RXT0_GEOBA</name>
<sequence>MQVLRLGMSDSFEKISVHPLRYRPSTLLFGVVPGSFQFPGALGLYQCPGELI</sequence>
<organism evidence="1 2">
    <name type="scientific">Geodia barretti</name>
    <name type="common">Barrett's horny sponge</name>
    <dbReference type="NCBI Taxonomy" id="519541"/>
    <lineage>
        <taxon>Eukaryota</taxon>
        <taxon>Metazoa</taxon>
        <taxon>Porifera</taxon>
        <taxon>Demospongiae</taxon>
        <taxon>Heteroscleromorpha</taxon>
        <taxon>Tetractinellida</taxon>
        <taxon>Astrophorina</taxon>
        <taxon>Geodiidae</taxon>
        <taxon>Geodia</taxon>
    </lineage>
</organism>
<reference evidence="1" key="1">
    <citation type="submission" date="2023-03" db="EMBL/GenBank/DDBJ databases">
        <authorList>
            <person name="Steffen K."/>
            <person name="Cardenas P."/>
        </authorList>
    </citation>
    <scope>NUCLEOTIDE SEQUENCE</scope>
</reference>
<dbReference type="AlphaFoldDB" id="A0AA35RXT0"/>
<comment type="caution">
    <text evidence="1">The sequence shown here is derived from an EMBL/GenBank/DDBJ whole genome shotgun (WGS) entry which is preliminary data.</text>
</comment>
<accession>A0AA35RXT0</accession>